<dbReference type="AlphaFoldDB" id="A0A3D8MD51"/>
<dbReference type="Pfam" id="PF10082">
    <property type="entry name" value="BBP2_2"/>
    <property type="match status" value="1"/>
</dbReference>
<protein>
    <recommendedName>
        <fullName evidence="3">Outer membrane beta-barrel protein</fullName>
    </recommendedName>
</protein>
<dbReference type="InterPro" id="IPR018759">
    <property type="entry name" value="BBP2_2"/>
</dbReference>
<keyword evidence="2" id="KW-1185">Reference proteome</keyword>
<evidence type="ECO:0008006" key="3">
    <source>
        <dbReference type="Google" id="ProtNLM"/>
    </source>
</evidence>
<dbReference type="OrthoDB" id="9153755at2"/>
<proteinExistence type="predicted"/>
<dbReference type="EMBL" id="QRHA01000002">
    <property type="protein sequence ID" value="RDV28159.1"/>
    <property type="molecule type" value="Genomic_DNA"/>
</dbReference>
<gene>
    <name evidence="1" type="ORF">DXV75_04135</name>
</gene>
<comment type="caution">
    <text evidence="1">The sequence shown here is derived from an EMBL/GenBank/DDBJ whole genome shotgun (WGS) entry which is preliminary data.</text>
</comment>
<evidence type="ECO:0000313" key="2">
    <source>
        <dbReference type="Proteomes" id="UP000256561"/>
    </source>
</evidence>
<sequence>MGFAESSSLTGDTMLRGTLSVVIVYLAGVTQGVIAQDAGKIELGAFDLTPRVSADFSYIDNVIYSSDSGDQIESWRTVFAPGLLMSTEIGANKLQLDYHLSRGTFFSSQADNYTDNFVTLLSEYEINSRHRLKGEYRFEDSHDDRGRRFSNGSGSELGSPDTFKSNRLIGVYSFGSSESAANVDVNLDYMNLDYDIDEGDYVYRDRVATELSAQLYYRLSTRSRFVIDLGRTDVNYDLARSTARSLDSVRTKMLAGFTWGSTPASTSYVKVGYETKEFDSPDREDFEGLDWEVGLRWHPLSYSTVEITTLSDTRETNGESDFIDSQEYGVRWDHAWLQRLSTYLDLRYVENVYVGDLEIEDDRRDKMSNLRMGVSYDFRRWLNLGVYYHLSSRSSNRESVEFDRNIFGITAKVTL</sequence>
<name>A0A3D8MD51_9ALTE</name>
<organism evidence="1 2">
    <name type="scientific">Alteromonas aestuariivivens</name>
    <dbReference type="NCBI Taxonomy" id="1938339"/>
    <lineage>
        <taxon>Bacteria</taxon>
        <taxon>Pseudomonadati</taxon>
        <taxon>Pseudomonadota</taxon>
        <taxon>Gammaproteobacteria</taxon>
        <taxon>Alteromonadales</taxon>
        <taxon>Alteromonadaceae</taxon>
        <taxon>Alteromonas/Salinimonas group</taxon>
        <taxon>Alteromonas</taxon>
    </lineage>
</organism>
<reference evidence="2" key="1">
    <citation type="submission" date="2018-08" db="EMBL/GenBank/DDBJ databases">
        <authorList>
            <person name="Zhang J."/>
            <person name="Du Z.-J."/>
        </authorList>
    </citation>
    <scope>NUCLEOTIDE SEQUENCE [LARGE SCALE GENOMIC DNA]</scope>
    <source>
        <strain evidence="2">KCTC 52655</strain>
    </source>
</reference>
<accession>A0A3D8MD51</accession>
<evidence type="ECO:0000313" key="1">
    <source>
        <dbReference type="EMBL" id="RDV28159.1"/>
    </source>
</evidence>
<dbReference type="Proteomes" id="UP000256561">
    <property type="component" value="Unassembled WGS sequence"/>
</dbReference>